<dbReference type="FunFam" id="3.40.50.790:FF:000001">
    <property type="entry name" value="50S ribosomal protein L1"/>
    <property type="match status" value="1"/>
</dbReference>
<dbReference type="GO" id="GO:0006412">
    <property type="term" value="P:translation"/>
    <property type="evidence" value="ECO:0007669"/>
    <property type="project" value="UniProtKB-UniRule"/>
</dbReference>
<dbReference type="PANTHER" id="PTHR36427">
    <property type="entry name" value="54S RIBOSOMAL PROTEIN L1, MITOCHONDRIAL"/>
    <property type="match status" value="1"/>
</dbReference>
<evidence type="ECO:0000256" key="7">
    <source>
        <dbReference type="ARBA" id="ARBA00023274"/>
    </source>
</evidence>
<evidence type="ECO:0000256" key="6">
    <source>
        <dbReference type="ARBA" id="ARBA00022980"/>
    </source>
</evidence>
<dbReference type="InterPro" id="IPR028364">
    <property type="entry name" value="Ribosomal_uL1/biogenesis"/>
</dbReference>
<dbReference type="InterPro" id="IPR016095">
    <property type="entry name" value="Ribosomal_uL1_3-a/b-sand"/>
</dbReference>
<dbReference type="GO" id="GO:0000049">
    <property type="term" value="F:tRNA binding"/>
    <property type="evidence" value="ECO:0007669"/>
    <property type="project" value="UniProtKB-KW"/>
</dbReference>
<dbReference type="AlphaFoldDB" id="A0A1G1YBD7"/>
<dbReference type="PIRSF" id="PIRSF002155">
    <property type="entry name" value="Ribosomal_L1"/>
    <property type="match status" value="1"/>
</dbReference>
<evidence type="ECO:0000256" key="2">
    <source>
        <dbReference type="ARBA" id="ARBA00022491"/>
    </source>
</evidence>
<comment type="similarity">
    <text evidence="1 9">Belongs to the universal ribosomal protein uL1 family.</text>
</comment>
<dbReference type="SUPFAM" id="SSF56808">
    <property type="entry name" value="Ribosomal protein L1"/>
    <property type="match status" value="1"/>
</dbReference>
<dbReference type="HAMAP" id="MF_01318_B">
    <property type="entry name" value="Ribosomal_uL1_B"/>
    <property type="match status" value="1"/>
</dbReference>
<dbReference type="GO" id="GO:0015934">
    <property type="term" value="C:large ribosomal subunit"/>
    <property type="evidence" value="ECO:0007669"/>
    <property type="project" value="InterPro"/>
</dbReference>
<evidence type="ECO:0000256" key="9">
    <source>
        <dbReference type="HAMAP-Rule" id="MF_01318"/>
    </source>
</evidence>
<evidence type="ECO:0000256" key="8">
    <source>
        <dbReference type="ARBA" id="ARBA00035241"/>
    </source>
</evidence>
<accession>A0A1G1YBD7</accession>
<dbReference type="InterPro" id="IPR023674">
    <property type="entry name" value="Ribosomal_uL1-like"/>
</dbReference>
<evidence type="ECO:0000256" key="5">
    <source>
        <dbReference type="ARBA" id="ARBA00022884"/>
    </source>
</evidence>
<dbReference type="InterPro" id="IPR005878">
    <property type="entry name" value="Ribosom_uL1_bac-type"/>
</dbReference>
<keyword evidence="3 9" id="KW-0699">rRNA-binding</keyword>
<protein>
    <recommendedName>
        <fullName evidence="8 9">Large ribosomal subunit protein uL1</fullName>
    </recommendedName>
</protein>
<keyword evidence="4 9" id="KW-0810">Translation regulation</keyword>
<dbReference type="PANTHER" id="PTHR36427:SF3">
    <property type="entry name" value="LARGE RIBOSOMAL SUBUNIT PROTEIN UL1M"/>
    <property type="match status" value="1"/>
</dbReference>
<comment type="subunit">
    <text evidence="9">Part of the 50S ribosomal subunit.</text>
</comment>
<comment type="function">
    <text evidence="9">Binds directly to 23S rRNA. The L1 stalk is quite mobile in the ribosome, and is involved in E site tRNA release.</text>
</comment>
<dbReference type="InterPro" id="IPR002143">
    <property type="entry name" value="Ribosomal_uL1"/>
</dbReference>
<proteinExistence type="inferred from homology"/>
<reference evidence="10 11" key="1">
    <citation type="journal article" date="2016" name="Nat. Commun.">
        <title>Thousands of microbial genomes shed light on interconnected biogeochemical processes in an aquifer system.</title>
        <authorList>
            <person name="Anantharaman K."/>
            <person name="Brown C.T."/>
            <person name="Hug L.A."/>
            <person name="Sharon I."/>
            <person name="Castelle C.J."/>
            <person name="Probst A.J."/>
            <person name="Thomas B.C."/>
            <person name="Singh A."/>
            <person name="Wilkins M.J."/>
            <person name="Karaoz U."/>
            <person name="Brodie E.L."/>
            <person name="Williams K.H."/>
            <person name="Hubbard S.S."/>
            <person name="Banfield J.F."/>
        </authorList>
    </citation>
    <scope>NUCLEOTIDE SEQUENCE [LARGE SCALE GENOMIC DNA]</scope>
</reference>
<keyword evidence="5 9" id="KW-0694">RNA-binding</keyword>
<dbReference type="Pfam" id="PF00687">
    <property type="entry name" value="Ribosomal_L1"/>
    <property type="match status" value="1"/>
</dbReference>
<dbReference type="GO" id="GO:0006417">
    <property type="term" value="P:regulation of translation"/>
    <property type="evidence" value="ECO:0007669"/>
    <property type="project" value="UniProtKB-KW"/>
</dbReference>
<dbReference type="GO" id="GO:0003735">
    <property type="term" value="F:structural constituent of ribosome"/>
    <property type="evidence" value="ECO:0007669"/>
    <property type="project" value="InterPro"/>
</dbReference>
<evidence type="ECO:0000313" key="11">
    <source>
        <dbReference type="Proteomes" id="UP000178432"/>
    </source>
</evidence>
<organism evidence="10 11">
    <name type="scientific">Candidatus Buchananbacteria bacterium RIFCSPHIGHO2_01_FULL_46_12</name>
    <dbReference type="NCBI Taxonomy" id="1797536"/>
    <lineage>
        <taxon>Bacteria</taxon>
        <taxon>Candidatus Buchananiibacteriota</taxon>
    </lineage>
</organism>
<gene>
    <name evidence="9" type="primary">rplA</name>
    <name evidence="10" type="ORF">A2663_03700</name>
</gene>
<keyword evidence="2 9" id="KW-0678">Repressor</keyword>
<evidence type="ECO:0000313" key="10">
    <source>
        <dbReference type="EMBL" id="OGY49020.1"/>
    </source>
</evidence>
<dbReference type="GO" id="GO:0019843">
    <property type="term" value="F:rRNA binding"/>
    <property type="evidence" value="ECO:0007669"/>
    <property type="project" value="UniProtKB-UniRule"/>
</dbReference>
<evidence type="ECO:0000256" key="4">
    <source>
        <dbReference type="ARBA" id="ARBA00022845"/>
    </source>
</evidence>
<keyword evidence="6 9" id="KW-0689">Ribosomal protein</keyword>
<dbReference type="CDD" id="cd00403">
    <property type="entry name" value="Ribosomal_L1"/>
    <property type="match status" value="1"/>
</dbReference>
<sequence>MKHSKRYQEMTKKVEKNKVYPLAEAIKLAKETSTTKFDGSLEVHVRLGIDLKKTEQQVRGTIVLPFGTGKTKKIAAFVGPDKEKDAKEAGADLAGGQELIDQIKATGKVDFEIAVATPDLMPKMAAIAKILGPKGLMPSPKNETITTNLKKTIGELKGGKVNFKSDDTGNIHQIIGKTSFKEKDLENNYQAFLEAVKKVKPATAKGSYIQGVTIASSMGPGIKVQL</sequence>
<keyword evidence="9" id="KW-0820">tRNA-binding</keyword>
<dbReference type="EMBL" id="MHIF01000006">
    <property type="protein sequence ID" value="OGY49020.1"/>
    <property type="molecule type" value="Genomic_DNA"/>
</dbReference>
<evidence type="ECO:0000256" key="3">
    <source>
        <dbReference type="ARBA" id="ARBA00022730"/>
    </source>
</evidence>
<dbReference type="Gene3D" id="3.30.190.20">
    <property type="match status" value="1"/>
</dbReference>
<comment type="caution">
    <text evidence="10">The sequence shown here is derived from an EMBL/GenBank/DDBJ whole genome shotgun (WGS) entry which is preliminary data.</text>
</comment>
<name>A0A1G1YBD7_9BACT</name>
<dbReference type="NCBIfam" id="TIGR01169">
    <property type="entry name" value="rplA_bact"/>
    <property type="match status" value="1"/>
</dbReference>
<dbReference type="Proteomes" id="UP000178432">
    <property type="component" value="Unassembled WGS sequence"/>
</dbReference>
<keyword evidence="7 9" id="KW-0687">Ribonucleoprotein</keyword>
<evidence type="ECO:0000256" key="1">
    <source>
        <dbReference type="ARBA" id="ARBA00010531"/>
    </source>
</evidence>
<dbReference type="Gene3D" id="3.40.50.790">
    <property type="match status" value="1"/>
</dbReference>
<comment type="function">
    <text evidence="9">Protein L1 is also a translational repressor protein, it controls the translation of the L11 operon by binding to its mRNA.</text>
</comment>